<name>F6R602_CIOIN</name>
<proteinExistence type="predicted"/>
<dbReference type="Ensembl" id="ENSCINT00000020057.3">
    <property type="protein sequence ID" value="ENSCINP00000020057.3"/>
    <property type="gene ID" value="ENSCING00000009937.3"/>
</dbReference>
<dbReference type="GeneTree" id="ENSGT00390000011876"/>
<accession>F6R602</accession>
<reference evidence="3" key="1">
    <citation type="journal article" date="2002" name="Science">
        <title>The draft genome of Ciona intestinalis: insights into chordate and vertebrate origins.</title>
        <authorList>
            <person name="Dehal P."/>
            <person name="Satou Y."/>
            <person name="Campbell R.K."/>
            <person name="Chapman J."/>
            <person name="Degnan B."/>
            <person name="De Tomaso A."/>
            <person name="Davidson B."/>
            <person name="Di Gregorio A."/>
            <person name="Gelpke M."/>
            <person name="Goodstein D.M."/>
            <person name="Harafuji N."/>
            <person name="Hastings K.E."/>
            <person name="Ho I."/>
            <person name="Hotta K."/>
            <person name="Huang W."/>
            <person name="Kawashima T."/>
            <person name="Lemaire P."/>
            <person name="Martinez D."/>
            <person name="Meinertzhagen I.A."/>
            <person name="Necula S."/>
            <person name="Nonaka M."/>
            <person name="Putnam N."/>
            <person name="Rash S."/>
            <person name="Saiga H."/>
            <person name="Satake M."/>
            <person name="Terry A."/>
            <person name="Yamada L."/>
            <person name="Wang H.G."/>
            <person name="Awazu S."/>
            <person name="Azumi K."/>
            <person name="Boore J."/>
            <person name="Branno M."/>
            <person name="Chin-Bow S."/>
            <person name="DeSantis R."/>
            <person name="Doyle S."/>
            <person name="Francino P."/>
            <person name="Keys D.N."/>
            <person name="Haga S."/>
            <person name="Hayashi H."/>
            <person name="Hino K."/>
            <person name="Imai K.S."/>
            <person name="Inaba K."/>
            <person name="Kano S."/>
            <person name="Kobayashi K."/>
            <person name="Kobayashi M."/>
            <person name="Lee B.I."/>
            <person name="Makabe K.W."/>
            <person name="Manohar C."/>
            <person name="Matassi G."/>
            <person name="Medina M."/>
            <person name="Mochizuki Y."/>
            <person name="Mount S."/>
            <person name="Morishita T."/>
            <person name="Miura S."/>
            <person name="Nakayama A."/>
            <person name="Nishizaka S."/>
            <person name="Nomoto H."/>
            <person name="Ohta F."/>
            <person name="Oishi K."/>
            <person name="Rigoutsos I."/>
            <person name="Sano M."/>
            <person name="Sasaki A."/>
            <person name="Sasakura Y."/>
            <person name="Shoguchi E."/>
            <person name="Shin-i T."/>
            <person name="Spagnuolo A."/>
            <person name="Stainier D."/>
            <person name="Suzuki M.M."/>
            <person name="Tassy O."/>
            <person name="Takatori N."/>
            <person name="Tokuoka M."/>
            <person name="Yagi K."/>
            <person name="Yoshizaki F."/>
            <person name="Wada S."/>
            <person name="Zhang C."/>
            <person name="Hyatt P.D."/>
            <person name="Larimer F."/>
            <person name="Detter C."/>
            <person name="Doggett N."/>
            <person name="Glavina T."/>
            <person name="Hawkins T."/>
            <person name="Richardson P."/>
            <person name="Lucas S."/>
            <person name="Kohara Y."/>
            <person name="Levine M."/>
            <person name="Satoh N."/>
            <person name="Rokhsar D.S."/>
        </authorList>
    </citation>
    <scope>NUCLEOTIDE SEQUENCE [LARGE SCALE GENOMIC DNA]</scope>
</reference>
<dbReference type="HOGENOM" id="CLU_202003_0_0_1"/>
<sequence length="65" mass="7284">MDRKLLTCLLLLALLQVAAARTCGTYDIAFARTDGEELLPLEEDELCDGFAEMADMGGMKPWRKY</sequence>
<dbReference type="Proteomes" id="UP000008144">
    <property type="component" value="Chromosome 7"/>
</dbReference>
<feature type="chain" id="PRO_5003340472" evidence="1">
    <location>
        <begin position="21"/>
        <end position="65"/>
    </location>
</feature>
<dbReference type="EMBL" id="EAAA01002367">
    <property type="status" value="NOT_ANNOTATED_CDS"/>
    <property type="molecule type" value="Genomic_DNA"/>
</dbReference>
<feature type="signal peptide" evidence="1">
    <location>
        <begin position="1"/>
        <end position="20"/>
    </location>
</feature>
<evidence type="ECO:0000313" key="2">
    <source>
        <dbReference type="Ensembl" id="ENSCINP00000020057.3"/>
    </source>
</evidence>
<keyword evidence="1" id="KW-0732">Signal</keyword>
<dbReference type="AlphaFoldDB" id="F6R602"/>
<reference evidence="2" key="4">
    <citation type="submission" date="2025-09" db="UniProtKB">
        <authorList>
            <consortium name="Ensembl"/>
        </authorList>
    </citation>
    <scope>IDENTIFICATION</scope>
</reference>
<evidence type="ECO:0000256" key="1">
    <source>
        <dbReference type="SAM" id="SignalP"/>
    </source>
</evidence>
<organism evidence="2 3">
    <name type="scientific">Ciona intestinalis</name>
    <name type="common">Transparent sea squirt</name>
    <name type="synonym">Ascidia intestinalis</name>
    <dbReference type="NCBI Taxonomy" id="7719"/>
    <lineage>
        <taxon>Eukaryota</taxon>
        <taxon>Metazoa</taxon>
        <taxon>Chordata</taxon>
        <taxon>Tunicata</taxon>
        <taxon>Ascidiacea</taxon>
        <taxon>Phlebobranchia</taxon>
        <taxon>Cionidae</taxon>
        <taxon>Ciona</taxon>
    </lineage>
</organism>
<evidence type="ECO:0000313" key="3">
    <source>
        <dbReference type="Proteomes" id="UP000008144"/>
    </source>
</evidence>
<reference evidence="2" key="3">
    <citation type="submission" date="2025-08" db="UniProtKB">
        <authorList>
            <consortium name="Ensembl"/>
        </authorList>
    </citation>
    <scope>IDENTIFICATION</scope>
</reference>
<dbReference type="InParanoid" id="F6R602"/>
<protein>
    <submittedName>
        <fullName evidence="2">Uncharacterized protein</fullName>
    </submittedName>
</protein>
<reference evidence="2" key="2">
    <citation type="journal article" date="2008" name="Genome Biol.">
        <title>Improved genome assembly and evidence-based global gene model set for the chordate Ciona intestinalis: new insight into intron and operon populations.</title>
        <authorList>
            <person name="Satou Y."/>
            <person name="Mineta K."/>
            <person name="Ogasawara M."/>
            <person name="Sasakura Y."/>
            <person name="Shoguchi E."/>
            <person name="Ueno K."/>
            <person name="Yamada L."/>
            <person name="Matsumoto J."/>
            <person name="Wasserscheid J."/>
            <person name="Dewar K."/>
            <person name="Wiley G.B."/>
            <person name="Macmil S.L."/>
            <person name="Roe B.A."/>
            <person name="Zeller R.W."/>
            <person name="Hastings K.E."/>
            <person name="Lemaire P."/>
            <person name="Lindquist E."/>
            <person name="Endo T."/>
            <person name="Hotta K."/>
            <person name="Inaba K."/>
        </authorList>
    </citation>
    <scope>NUCLEOTIDE SEQUENCE [LARGE SCALE GENOMIC DNA]</scope>
    <source>
        <strain evidence="2">wild type</strain>
    </source>
</reference>
<keyword evidence="3" id="KW-1185">Reference proteome</keyword>